<keyword evidence="4 11" id="KW-0378">Hydrolase</keyword>
<keyword evidence="6 11" id="KW-0269">Exonuclease</keyword>
<dbReference type="PANTHER" id="PTHR43788">
    <property type="entry name" value="DNA2/NAM7 HELICASE FAMILY MEMBER"/>
    <property type="match status" value="1"/>
</dbReference>
<dbReference type="SMART" id="SM00382">
    <property type="entry name" value="AAA"/>
    <property type="match status" value="1"/>
</dbReference>
<dbReference type="InterPro" id="IPR027417">
    <property type="entry name" value="P-loop_NTPase"/>
</dbReference>
<keyword evidence="5 11" id="KW-0347">Helicase</keyword>
<comment type="function">
    <text evidence="11">A helicase/nuclease that prepares dsDNA breaks (DSB) for recombinational DNA repair. Binds to DSBs and unwinds DNA via a highly rapid and processive ATP-dependent bidirectional helicase activity. Unwinds dsDNA until it encounters a Chi (crossover hotspot instigator) sequence from the 3' direction. Cuts ssDNA a few nucleotides 3' to the Chi site. The properties and activities of the enzyme are changed at Chi. The Chi-altered holoenzyme produces a long 3'-ssDNA overhang and facilitates RecA-binding to the ssDNA for homologous DNA recombination and repair. Holoenzyme degrades any linearized DNA that is unable to undergo homologous recombination. In the holoenzyme this subunit has ssDNA-dependent ATPase and 5'-3' helicase activity. When added to pre-assembled RecBC greatly stimulates nuclease activity and augments holoenzyme processivity. Negatively regulates the RecA-loading ability of RecBCD.</text>
</comment>
<dbReference type="Proteomes" id="UP000188324">
    <property type="component" value="Chromosome"/>
</dbReference>
<comment type="subunit">
    <text evidence="11">Heterotrimer of RecB, RecC and RecD. All subunits contribute to DNA-binding.</text>
</comment>
<dbReference type="Gene3D" id="1.10.10.1020">
    <property type="entry name" value="RecBCD complex, subunit RecD, N-terminal domain"/>
    <property type="match status" value="1"/>
</dbReference>
<dbReference type="PANTHER" id="PTHR43788:SF6">
    <property type="entry name" value="DNA HELICASE B"/>
    <property type="match status" value="1"/>
</dbReference>
<dbReference type="EC" id="5.6.2.3" evidence="11"/>
<dbReference type="InterPro" id="IPR050534">
    <property type="entry name" value="Coronavir_polyprotein_1ab"/>
</dbReference>
<evidence type="ECO:0000256" key="7">
    <source>
        <dbReference type="ARBA" id="ARBA00022840"/>
    </source>
</evidence>
<evidence type="ECO:0000256" key="10">
    <source>
        <dbReference type="ARBA" id="ARBA00023235"/>
    </source>
</evidence>
<dbReference type="Gene3D" id="3.40.50.300">
    <property type="entry name" value="P-loop containing nucleotide triphosphate hydrolases"/>
    <property type="match status" value="3"/>
</dbReference>
<evidence type="ECO:0000256" key="1">
    <source>
        <dbReference type="ARBA" id="ARBA00022722"/>
    </source>
</evidence>
<dbReference type="InterPro" id="IPR041851">
    <property type="entry name" value="RecD_N_sf"/>
</dbReference>
<evidence type="ECO:0000256" key="11">
    <source>
        <dbReference type="HAMAP-Rule" id="MF_01487"/>
    </source>
</evidence>
<dbReference type="STRING" id="1610493.RPIT_06930"/>
<dbReference type="GO" id="GO:0008854">
    <property type="term" value="F:exodeoxyribonuclease V activity"/>
    <property type="evidence" value="ECO:0007669"/>
    <property type="project" value="InterPro"/>
</dbReference>
<keyword evidence="10 11" id="KW-0413">Isomerase</keyword>
<dbReference type="Pfam" id="PF21185">
    <property type="entry name" value="RecD_N"/>
    <property type="match status" value="1"/>
</dbReference>
<comment type="similarity">
    <text evidence="11">Belongs to the RecD family.</text>
</comment>
<dbReference type="CDD" id="cd18809">
    <property type="entry name" value="SF1_C_RecD"/>
    <property type="match status" value="1"/>
</dbReference>
<dbReference type="InterPro" id="IPR006344">
    <property type="entry name" value="RecD"/>
</dbReference>
<dbReference type="AlphaFoldDB" id="A0A1Q2CEN2"/>
<reference evidence="12 13" key="1">
    <citation type="journal article" date="2016" name="Int. J. Syst. Evol. Microbiol.">
        <title>Tessaracoccus flavus sp. nov., isolated from the drainage system of a lindane-producing factory.</title>
        <authorList>
            <person name="Kumari R."/>
            <person name="Singh P."/>
            <person name="Schumann P."/>
            <person name="Lal R."/>
        </authorList>
    </citation>
    <scope>NUCLEOTIDE SEQUENCE [LARGE SCALE GENOMIC DNA]</scope>
    <source>
        <strain evidence="12 13">RP1T</strain>
    </source>
</reference>
<dbReference type="SUPFAM" id="SSF52540">
    <property type="entry name" value="P-loop containing nucleoside triphosphate hydrolases"/>
    <property type="match status" value="1"/>
</dbReference>
<dbReference type="RefSeq" id="WP_077341812.1">
    <property type="nucleotide sequence ID" value="NZ_CP019605.1"/>
</dbReference>
<dbReference type="OrthoDB" id="9763659at2"/>
<comment type="catalytic activity">
    <reaction evidence="11">
        <text>ATP + H2O = ADP + phosphate + H(+)</text>
        <dbReference type="Rhea" id="RHEA:13065"/>
        <dbReference type="ChEBI" id="CHEBI:15377"/>
        <dbReference type="ChEBI" id="CHEBI:15378"/>
        <dbReference type="ChEBI" id="CHEBI:30616"/>
        <dbReference type="ChEBI" id="CHEBI:43474"/>
        <dbReference type="ChEBI" id="CHEBI:456216"/>
        <dbReference type="EC" id="5.6.2.3"/>
    </reaction>
</comment>
<keyword evidence="7 11" id="KW-0067">ATP-binding</keyword>
<keyword evidence="8 11" id="KW-0238">DNA-binding</keyword>
<proteinExistence type="inferred from homology"/>
<keyword evidence="9 11" id="KW-0234">DNA repair</keyword>
<dbReference type="InterPro" id="IPR027785">
    <property type="entry name" value="UvrD-like_helicase_C"/>
</dbReference>
<evidence type="ECO:0000256" key="6">
    <source>
        <dbReference type="ARBA" id="ARBA00022839"/>
    </source>
</evidence>
<keyword evidence="3 11" id="KW-0227">DNA damage</keyword>
<evidence type="ECO:0000256" key="2">
    <source>
        <dbReference type="ARBA" id="ARBA00022741"/>
    </source>
</evidence>
<dbReference type="KEGG" id="tfl:RPIT_06930"/>
<dbReference type="NCBIfam" id="TIGR01447">
    <property type="entry name" value="recD"/>
    <property type="match status" value="1"/>
</dbReference>
<dbReference type="GO" id="GO:0009338">
    <property type="term" value="C:exodeoxyribonuclease V complex"/>
    <property type="evidence" value="ECO:0007669"/>
    <property type="project" value="InterPro"/>
</dbReference>
<dbReference type="GO" id="GO:0017116">
    <property type="term" value="F:single-stranded DNA helicase activity"/>
    <property type="evidence" value="ECO:0007669"/>
    <property type="project" value="TreeGrafter"/>
</dbReference>
<evidence type="ECO:0000256" key="9">
    <source>
        <dbReference type="ARBA" id="ARBA00023204"/>
    </source>
</evidence>
<dbReference type="CDD" id="cd17933">
    <property type="entry name" value="DEXSc_RecD-like"/>
    <property type="match status" value="1"/>
</dbReference>
<organism evidence="12 13">
    <name type="scientific">Tessaracoccus flavus</name>
    <dbReference type="NCBI Taxonomy" id="1610493"/>
    <lineage>
        <taxon>Bacteria</taxon>
        <taxon>Bacillati</taxon>
        <taxon>Actinomycetota</taxon>
        <taxon>Actinomycetes</taxon>
        <taxon>Propionibacteriales</taxon>
        <taxon>Propionibacteriaceae</taxon>
        <taxon>Tessaracoccus</taxon>
    </lineage>
</organism>
<keyword evidence="13" id="KW-1185">Reference proteome</keyword>
<evidence type="ECO:0000256" key="3">
    <source>
        <dbReference type="ARBA" id="ARBA00022763"/>
    </source>
</evidence>
<dbReference type="GO" id="GO:0005524">
    <property type="term" value="F:ATP binding"/>
    <property type="evidence" value="ECO:0007669"/>
    <property type="project" value="UniProtKB-UniRule"/>
</dbReference>
<sequence length="567" mass="60161">MNEIPIAATGLLRSFCEAAMLHPVDFHLARRLSQLCGESDPEVQLALALATRELRLGSVCLDLDTAATDLTPDSDSDDGSVEPAAPLAWPDPERWLSSVAASPAVAQPGGDSRPFRLDGSLLYLDRYWRQERRLADQLDHRTGLAPLGDRRTAPQPLPGLDADPQQDEAVLAALNLPTTVITGGPGTGKTTIVARILAALADESPRVALAAPTGRAAGQLESSVGQLLPGSEFRGQTLHRLLGARPRSHHVDYGPNNPLPYDVVVVDETSMVSLELMADLLSAIGDETRLILLGDPHQLRSVEAGAVLADIERAGLLREPGARVVRLRRNRRSNLEIGALAEAVLAGDASAALDHLDSLESLNFVAFSGAGDPWALPSLADDALAAAAEVQSHALRGDGVAANRALRRHRILAGHREGPYGVGHWGASVRRGIAQKLDGYGHDTHPYPGQPLLILANSDLFSNGDTAVVVREGTRLTAHVDSGSGPRLIDPALLDDATDLHAMTIHKSQGSQFSAVSVVLPPQGSPLLTRELLYTAVTRARDKVTIYGTREAFADAVATPVRRASGL</sequence>
<dbReference type="HAMAP" id="MF_01487">
    <property type="entry name" value="RecD"/>
    <property type="match status" value="1"/>
</dbReference>
<evidence type="ECO:0000256" key="8">
    <source>
        <dbReference type="ARBA" id="ARBA00023125"/>
    </source>
</evidence>
<keyword evidence="1 11" id="KW-0540">Nuclease</keyword>
<dbReference type="InterPro" id="IPR003593">
    <property type="entry name" value="AAA+_ATPase"/>
</dbReference>
<keyword evidence="2 11" id="KW-0547">Nucleotide-binding</keyword>
<accession>A0A1Q2CEN2</accession>
<evidence type="ECO:0000313" key="13">
    <source>
        <dbReference type="Proteomes" id="UP000188324"/>
    </source>
</evidence>
<feature type="binding site" evidence="11">
    <location>
        <begin position="183"/>
        <end position="190"/>
    </location>
    <ligand>
        <name>ATP</name>
        <dbReference type="ChEBI" id="CHEBI:30616"/>
    </ligand>
</feature>
<dbReference type="GO" id="GO:0003677">
    <property type="term" value="F:DNA binding"/>
    <property type="evidence" value="ECO:0007669"/>
    <property type="project" value="UniProtKB-UniRule"/>
</dbReference>
<comment type="miscellaneous">
    <text evidence="11">In the RecBCD complex, RecB has a slow 3'-5' helicase, an exonuclease activity and loads RecA onto ssDNA, RecD has a fast 5'-3' helicase activity, while RecC stimulates the ATPase and processivity of the RecB helicase and contributes to recognition of the Chi site.</text>
</comment>
<protein>
    <recommendedName>
        <fullName evidence="11">RecBCD enzyme subunit RecD</fullName>
        <ecNumber evidence="11">5.6.2.3</ecNumber>
    </recommendedName>
    <alternativeName>
        <fullName evidence="11">DNA 5'-3' helicase subunit RecD</fullName>
    </alternativeName>
    <alternativeName>
        <fullName evidence="11">Exonuclease V subunit RecD</fullName>
        <shortName evidence="11">ExoV subunit RecD</shortName>
    </alternativeName>
    <alternativeName>
        <fullName evidence="11">Helicase/nuclease RecBCD subunit RecD</fullName>
    </alternativeName>
</protein>
<dbReference type="GO" id="GO:0000724">
    <property type="term" value="P:double-strand break repair via homologous recombination"/>
    <property type="evidence" value="ECO:0007669"/>
    <property type="project" value="UniProtKB-UniRule"/>
</dbReference>
<name>A0A1Q2CEN2_9ACTN</name>
<dbReference type="Pfam" id="PF13538">
    <property type="entry name" value="UvrD_C_2"/>
    <property type="match status" value="1"/>
</dbReference>
<dbReference type="InterPro" id="IPR049550">
    <property type="entry name" value="RecD_N"/>
</dbReference>
<evidence type="ECO:0000313" key="12">
    <source>
        <dbReference type="EMBL" id="AQP44579.1"/>
    </source>
</evidence>
<dbReference type="EMBL" id="CP019605">
    <property type="protein sequence ID" value="AQP44579.1"/>
    <property type="molecule type" value="Genomic_DNA"/>
</dbReference>
<dbReference type="GO" id="GO:0043139">
    <property type="term" value="F:5'-3' DNA helicase activity"/>
    <property type="evidence" value="ECO:0007669"/>
    <property type="project" value="UniProtKB-UniRule"/>
</dbReference>
<gene>
    <name evidence="11" type="primary">recD</name>
    <name evidence="12" type="ORF">RPIT_06930</name>
</gene>
<dbReference type="Pfam" id="PF13604">
    <property type="entry name" value="AAA_30"/>
    <property type="match status" value="1"/>
</dbReference>
<evidence type="ECO:0000256" key="5">
    <source>
        <dbReference type="ARBA" id="ARBA00022806"/>
    </source>
</evidence>
<evidence type="ECO:0000256" key="4">
    <source>
        <dbReference type="ARBA" id="ARBA00022801"/>
    </source>
</evidence>